<dbReference type="AlphaFoldDB" id="A0A087MJ93"/>
<dbReference type="SMART" id="SM00387">
    <property type="entry name" value="HATPase_c"/>
    <property type="match status" value="1"/>
</dbReference>
<comment type="caution">
    <text evidence="13">The sequence shown here is derived from an EMBL/GenBank/DDBJ whole genome shotgun (WGS) entry which is preliminary data.</text>
</comment>
<keyword evidence="4" id="KW-0597">Phosphoprotein</keyword>
<dbReference type="GO" id="GO:0016020">
    <property type="term" value="C:membrane"/>
    <property type="evidence" value="ECO:0007669"/>
    <property type="project" value="UniProtKB-SubCell"/>
</dbReference>
<dbReference type="Pfam" id="PF02518">
    <property type="entry name" value="HATPase_c"/>
    <property type="match status" value="1"/>
</dbReference>
<keyword evidence="7" id="KW-0418">Kinase</keyword>
<evidence type="ECO:0000256" key="10">
    <source>
        <dbReference type="SAM" id="Phobius"/>
    </source>
</evidence>
<dbReference type="SUPFAM" id="SSF47384">
    <property type="entry name" value="Homodimeric domain of signal transducing histidine kinase"/>
    <property type="match status" value="1"/>
</dbReference>
<dbReference type="InterPro" id="IPR036890">
    <property type="entry name" value="HATPase_C_sf"/>
</dbReference>
<keyword evidence="14" id="KW-1185">Reference proteome</keyword>
<evidence type="ECO:0000259" key="12">
    <source>
        <dbReference type="PROSITE" id="PS50885"/>
    </source>
</evidence>
<comment type="subcellular location">
    <subcellularLocation>
        <location evidence="2">Membrane</location>
    </subcellularLocation>
</comment>
<evidence type="ECO:0000313" key="13">
    <source>
        <dbReference type="EMBL" id="KFL36946.1"/>
    </source>
</evidence>
<dbReference type="InterPro" id="IPR005467">
    <property type="entry name" value="His_kinase_dom"/>
</dbReference>
<dbReference type="PANTHER" id="PTHR45436:SF5">
    <property type="entry name" value="SENSOR HISTIDINE KINASE TRCS"/>
    <property type="match status" value="1"/>
</dbReference>
<evidence type="ECO:0000256" key="6">
    <source>
        <dbReference type="ARBA" id="ARBA00022692"/>
    </source>
</evidence>
<dbReference type="Gene3D" id="3.30.565.10">
    <property type="entry name" value="Histidine kinase-like ATPase, C-terminal domain"/>
    <property type="match status" value="1"/>
</dbReference>
<protein>
    <recommendedName>
        <fullName evidence="3">histidine kinase</fullName>
        <ecNumber evidence="3">2.7.13.3</ecNumber>
    </recommendedName>
</protein>
<keyword evidence="6 10" id="KW-0812">Transmembrane</keyword>
<reference evidence="14" key="1">
    <citation type="submission" date="2013-08" db="EMBL/GenBank/DDBJ databases">
        <title>Genome sequencing of Arenimonas donghaensis.</title>
        <authorList>
            <person name="Chen F."/>
            <person name="Wang G."/>
        </authorList>
    </citation>
    <scope>NUCLEOTIDE SEQUENCE [LARGE SCALE GENOMIC DNA]</scope>
    <source>
        <strain evidence="14">HO3-R19</strain>
    </source>
</reference>
<dbReference type="CDD" id="cd00082">
    <property type="entry name" value="HisKA"/>
    <property type="match status" value="1"/>
</dbReference>
<gene>
    <name evidence="13" type="ORF">N788_11915</name>
</gene>
<evidence type="ECO:0000256" key="3">
    <source>
        <dbReference type="ARBA" id="ARBA00012438"/>
    </source>
</evidence>
<organism evidence="13 14">
    <name type="scientific">Arenimonas donghaensis DSM 18148 = HO3-R19</name>
    <dbReference type="NCBI Taxonomy" id="1121014"/>
    <lineage>
        <taxon>Bacteria</taxon>
        <taxon>Pseudomonadati</taxon>
        <taxon>Pseudomonadota</taxon>
        <taxon>Gammaproteobacteria</taxon>
        <taxon>Lysobacterales</taxon>
        <taxon>Lysobacteraceae</taxon>
        <taxon>Arenimonas</taxon>
    </lineage>
</organism>
<accession>A0A087MJ93</accession>
<keyword evidence="8 10" id="KW-1133">Transmembrane helix</keyword>
<dbReference type="Gene3D" id="1.10.287.130">
    <property type="match status" value="1"/>
</dbReference>
<dbReference type="InterPro" id="IPR036097">
    <property type="entry name" value="HisK_dim/P_sf"/>
</dbReference>
<evidence type="ECO:0000256" key="5">
    <source>
        <dbReference type="ARBA" id="ARBA00022679"/>
    </source>
</evidence>
<dbReference type="SUPFAM" id="SSF55874">
    <property type="entry name" value="ATPase domain of HSP90 chaperone/DNA topoisomerase II/histidine kinase"/>
    <property type="match status" value="1"/>
</dbReference>
<dbReference type="PROSITE" id="PS50109">
    <property type="entry name" value="HIS_KIN"/>
    <property type="match status" value="1"/>
</dbReference>
<dbReference type="InterPro" id="IPR003661">
    <property type="entry name" value="HisK_dim/P_dom"/>
</dbReference>
<evidence type="ECO:0000256" key="1">
    <source>
        <dbReference type="ARBA" id="ARBA00000085"/>
    </source>
</evidence>
<evidence type="ECO:0000256" key="4">
    <source>
        <dbReference type="ARBA" id="ARBA00022553"/>
    </source>
</evidence>
<keyword evidence="10" id="KW-0472">Membrane</keyword>
<dbReference type="PROSITE" id="PS50885">
    <property type="entry name" value="HAMP"/>
    <property type="match status" value="1"/>
</dbReference>
<dbReference type="InterPro" id="IPR003594">
    <property type="entry name" value="HATPase_dom"/>
</dbReference>
<proteinExistence type="predicted"/>
<dbReference type="PANTHER" id="PTHR45436">
    <property type="entry name" value="SENSOR HISTIDINE KINASE YKOH"/>
    <property type="match status" value="1"/>
</dbReference>
<feature type="domain" description="Histidine kinase" evidence="11">
    <location>
        <begin position="451"/>
        <end position="668"/>
    </location>
</feature>
<evidence type="ECO:0000256" key="9">
    <source>
        <dbReference type="ARBA" id="ARBA00023012"/>
    </source>
</evidence>
<evidence type="ECO:0000313" key="14">
    <source>
        <dbReference type="Proteomes" id="UP000029085"/>
    </source>
</evidence>
<sequence>MGLRTKLLLVALSILALPWAGWQFVRQMETLLRQGQEQALLASAEALARGVAVRPGGLPPAGESWFVHPLDFAPRLDGDAADWRGAAAVPLAFGSPRPWVRAAAGRANERLHLWISVDDASAQRGEAHWPADLHFDRVDLRLLGRGSDLALRLANSGSGPLRVAGEDGLPPPVRIEGVWREREGGYDIELALPQDFSVRAVGLRVRDVDASGTERIAGVAGDGRVGLLPLHGFVESLEPALQALAPEGMRVRVADRDGWVLARAGELRADASEEDILPWRRSLYRALLFRDVTATIDESALARRLVRAEVAAAVAGTPAVTWRRDPAGARLLLSAAVPLEVAGQVRGTVLIERSNSEVLLLTDQAFSGLLGVSLVAFLASGGIILLFATRLGQRIRRLRDAAESALDREGRVTPFPRTAARDEIGDLSRSFARLLDQVAAYTDYLRSLSGKLSHELNTPLAIVRSSLDNLDHARLDPEARVVVARARDGVERMGHLVRTMSEVTRIEHAIEAAEAEDVDLRRLLEDCAGAYRGLLAPRTLALELPPGALPLRASPELLVQALDKLVDNARGFTPEDGWVRLSATGEPGGVRIALANQGPRLPETMRGRLFDSLVSLRDKTQRGEGAAHLGLGLYVVRLVADLHRGHAEARNLPDGDGVEFSLHLRGMPPSL</sequence>
<dbReference type="Pfam" id="PF00512">
    <property type="entry name" value="HisKA"/>
    <property type="match status" value="1"/>
</dbReference>
<keyword evidence="9" id="KW-0902">Two-component regulatory system</keyword>
<dbReference type="SMART" id="SM00388">
    <property type="entry name" value="HisKA"/>
    <property type="match status" value="1"/>
</dbReference>
<dbReference type="RefSeq" id="WP_034222299.1">
    <property type="nucleotide sequence ID" value="NZ_AVCJ01000010.1"/>
</dbReference>
<evidence type="ECO:0000256" key="7">
    <source>
        <dbReference type="ARBA" id="ARBA00022777"/>
    </source>
</evidence>
<dbReference type="EMBL" id="AVCJ01000010">
    <property type="protein sequence ID" value="KFL36946.1"/>
    <property type="molecule type" value="Genomic_DNA"/>
</dbReference>
<dbReference type="Gene3D" id="6.10.340.10">
    <property type="match status" value="1"/>
</dbReference>
<feature type="domain" description="HAMP" evidence="12">
    <location>
        <begin position="389"/>
        <end position="443"/>
    </location>
</feature>
<keyword evidence="5" id="KW-0808">Transferase</keyword>
<reference evidence="13 14" key="2">
    <citation type="journal article" date="2015" name="Stand. Genomic Sci.">
        <title>High quality draft genomic sequence of Arenimonas donghaensis DSM 18148(T).</title>
        <authorList>
            <person name="Chen F."/>
            <person name="Wang H."/>
            <person name="Cao Y."/>
            <person name="Li X."/>
            <person name="Wang G."/>
        </authorList>
    </citation>
    <scope>NUCLEOTIDE SEQUENCE [LARGE SCALE GENOMIC DNA]</scope>
    <source>
        <strain evidence="13 14">HO3-R19</strain>
    </source>
</reference>
<dbReference type="PATRIC" id="fig|1121014.3.peg.1133"/>
<dbReference type="GO" id="GO:0000155">
    <property type="term" value="F:phosphorelay sensor kinase activity"/>
    <property type="evidence" value="ECO:0007669"/>
    <property type="project" value="InterPro"/>
</dbReference>
<dbReference type="OrthoDB" id="6735159at2"/>
<evidence type="ECO:0000256" key="2">
    <source>
        <dbReference type="ARBA" id="ARBA00004370"/>
    </source>
</evidence>
<feature type="transmembrane region" description="Helical" evidence="10">
    <location>
        <begin position="365"/>
        <end position="389"/>
    </location>
</feature>
<evidence type="ECO:0000256" key="8">
    <source>
        <dbReference type="ARBA" id="ARBA00022989"/>
    </source>
</evidence>
<comment type="catalytic activity">
    <reaction evidence="1">
        <text>ATP + protein L-histidine = ADP + protein N-phospho-L-histidine.</text>
        <dbReference type="EC" id="2.7.13.3"/>
    </reaction>
</comment>
<dbReference type="InterPro" id="IPR050428">
    <property type="entry name" value="TCS_sensor_his_kinase"/>
</dbReference>
<evidence type="ECO:0000259" key="11">
    <source>
        <dbReference type="PROSITE" id="PS50109"/>
    </source>
</evidence>
<dbReference type="Proteomes" id="UP000029085">
    <property type="component" value="Unassembled WGS sequence"/>
</dbReference>
<dbReference type="EC" id="2.7.13.3" evidence="3"/>
<dbReference type="STRING" id="1121014.N788_11915"/>
<dbReference type="InterPro" id="IPR003660">
    <property type="entry name" value="HAMP_dom"/>
</dbReference>
<name>A0A087MJ93_9GAMM</name>